<sequence length="34" mass="3566">MEKGSTSNMSSSSTTKSANLPGSIEPFWDSSNEA</sequence>
<proteinExistence type="predicted"/>
<feature type="region of interest" description="Disordered" evidence="1">
    <location>
        <begin position="1"/>
        <end position="34"/>
    </location>
</feature>
<evidence type="ECO:0000313" key="2">
    <source>
        <dbReference type="EMBL" id="SVA76611.1"/>
    </source>
</evidence>
<dbReference type="AlphaFoldDB" id="A0A381YJ78"/>
<reference evidence="2" key="1">
    <citation type="submission" date="2018-05" db="EMBL/GenBank/DDBJ databases">
        <authorList>
            <person name="Lanie J.A."/>
            <person name="Ng W.-L."/>
            <person name="Kazmierczak K.M."/>
            <person name="Andrzejewski T.M."/>
            <person name="Davidsen T.M."/>
            <person name="Wayne K.J."/>
            <person name="Tettelin H."/>
            <person name="Glass J.I."/>
            <person name="Rusch D."/>
            <person name="Podicherti R."/>
            <person name="Tsui H.-C.T."/>
            <person name="Winkler M.E."/>
        </authorList>
    </citation>
    <scope>NUCLEOTIDE SEQUENCE</scope>
</reference>
<organism evidence="2">
    <name type="scientific">marine metagenome</name>
    <dbReference type="NCBI Taxonomy" id="408172"/>
    <lineage>
        <taxon>unclassified sequences</taxon>
        <taxon>metagenomes</taxon>
        <taxon>ecological metagenomes</taxon>
    </lineage>
</organism>
<name>A0A381YJ78_9ZZZZ</name>
<protein>
    <submittedName>
        <fullName evidence="2">Uncharacterized protein</fullName>
    </submittedName>
</protein>
<evidence type="ECO:0000256" key="1">
    <source>
        <dbReference type="SAM" id="MobiDB-lite"/>
    </source>
</evidence>
<dbReference type="EMBL" id="UINC01018273">
    <property type="protein sequence ID" value="SVA76611.1"/>
    <property type="molecule type" value="Genomic_DNA"/>
</dbReference>
<accession>A0A381YJ78</accession>
<gene>
    <name evidence="2" type="ORF">METZ01_LOCUS129465</name>
</gene>
<feature type="compositionally biased region" description="Low complexity" evidence="1">
    <location>
        <begin position="1"/>
        <end position="17"/>
    </location>
</feature>